<dbReference type="PANTHER" id="PTHR47331:SF1">
    <property type="entry name" value="GAG-LIKE PROTEIN"/>
    <property type="match status" value="1"/>
</dbReference>
<evidence type="ECO:0000259" key="1">
    <source>
        <dbReference type="Pfam" id="PF18701"/>
    </source>
</evidence>
<protein>
    <submittedName>
        <fullName evidence="4">DUF5641 domain-containing protein</fullName>
    </submittedName>
</protein>
<evidence type="ECO:0000313" key="4">
    <source>
        <dbReference type="WBParaSite" id="HPBE_0000948301-mRNA-1"/>
    </source>
</evidence>
<reference evidence="2 3" key="1">
    <citation type="submission" date="2018-11" db="EMBL/GenBank/DDBJ databases">
        <authorList>
            <consortium name="Pathogen Informatics"/>
        </authorList>
    </citation>
    <scope>NUCLEOTIDE SEQUENCE [LARGE SCALE GENOMIC DNA]</scope>
</reference>
<organism evidence="3 4">
    <name type="scientific">Heligmosomoides polygyrus</name>
    <name type="common">Parasitic roundworm</name>
    <dbReference type="NCBI Taxonomy" id="6339"/>
    <lineage>
        <taxon>Eukaryota</taxon>
        <taxon>Metazoa</taxon>
        <taxon>Ecdysozoa</taxon>
        <taxon>Nematoda</taxon>
        <taxon>Chromadorea</taxon>
        <taxon>Rhabditida</taxon>
        <taxon>Rhabditina</taxon>
        <taxon>Rhabditomorpha</taxon>
        <taxon>Strongyloidea</taxon>
        <taxon>Heligmosomidae</taxon>
        <taxon>Heligmosomoides</taxon>
    </lineage>
</organism>
<dbReference type="WBParaSite" id="HPBE_0000948301-mRNA-1">
    <property type="protein sequence ID" value="HPBE_0000948301-mRNA-1"/>
    <property type="gene ID" value="HPBE_0000948301"/>
</dbReference>
<dbReference type="InterPro" id="IPR040676">
    <property type="entry name" value="DUF5641"/>
</dbReference>
<evidence type="ECO:0000313" key="2">
    <source>
        <dbReference type="EMBL" id="VDO80964.1"/>
    </source>
</evidence>
<dbReference type="Proteomes" id="UP000050761">
    <property type="component" value="Unassembled WGS sequence"/>
</dbReference>
<dbReference type="AlphaFoldDB" id="A0A183FPF5"/>
<accession>A0A183FPF5</accession>
<dbReference type="PANTHER" id="PTHR47331">
    <property type="entry name" value="PHD-TYPE DOMAIN-CONTAINING PROTEIN"/>
    <property type="match status" value="1"/>
</dbReference>
<keyword evidence="3" id="KW-1185">Reference proteome</keyword>
<feature type="domain" description="DUF5641" evidence="1">
    <location>
        <begin position="64"/>
        <end position="159"/>
    </location>
</feature>
<name>A0A183FPF5_HELPZ</name>
<dbReference type="Pfam" id="PF18701">
    <property type="entry name" value="DUF5641"/>
    <property type="match status" value="1"/>
</dbReference>
<evidence type="ECO:0000313" key="3">
    <source>
        <dbReference type="Proteomes" id="UP000050761"/>
    </source>
</evidence>
<gene>
    <name evidence="2" type="ORF">HPBE_LOCUS9484</name>
</gene>
<dbReference type="OrthoDB" id="5868911at2759"/>
<sequence length="197" mass="22771">MESRPNISAAEYELALRVLIRNHQQVYLPLEKRKTLKQLKLMEDEYAEEAAVLRTRRQTEEALKTSHQLTERFWTVWNREYLTSLREAHKLQISSKRGNPRLPSVGKVVLIADAGIPRSTWKMGKISQVHLKNGAIREVELRLPNGRTIRRPVNILVPLELGDGTDSEDDLAEDVVDDQPATHRYNLRPRTSRTSHH</sequence>
<dbReference type="EMBL" id="UZAH01026452">
    <property type="protein sequence ID" value="VDO80964.1"/>
    <property type="molecule type" value="Genomic_DNA"/>
</dbReference>
<accession>A0A3P7Z9T9</accession>
<reference evidence="4" key="2">
    <citation type="submission" date="2019-09" db="UniProtKB">
        <authorList>
            <consortium name="WormBaseParasite"/>
        </authorList>
    </citation>
    <scope>IDENTIFICATION</scope>
</reference>
<proteinExistence type="predicted"/>